<dbReference type="InterPro" id="IPR032389">
    <property type="entry name" value="GspB_C"/>
</dbReference>
<keyword evidence="1" id="KW-0472">Membrane</keyword>
<dbReference type="RefSeq" id="WP_310072513.1">
    <property type="nucleotide sequence ID" value="NZ_JAVDVX010000003.1"/>
</dbReference>
<organism evidence="3 4">
    <name type="scientific">Cellvibrio fibrivorans</name>
    <dbReference type="NCBI Taxonomy" id="126350"/>
    <lineage>
        <taxon>Bacteria</taxon>
        <taxon>Pseudomonadati</taxon>
        <taxon>Pseudomonadota</taxon>
        <taxon>Gammaproteobacteria</taxon>
        <taxon>Cellvibrionales</taxon>
        <taxon>Cellvibrionaceae</taxon>
        <taxon>Cellvibrio</taxon>
    </lineage>
</organism>
<evidence type="ECO:0000259" key="2">
    <source>
        <dbReference type="Pfam" id="PF16537"/>
    </source>
</evidence>
<reference evidence="3 4" key="1">
    <citation type="submission" date="2023-07" db="EMBL/GenBank/DDBJ databases">
        <title>Sorghum-associated microbial communities from plants grown in Nebraska, USA.</title>
        <authorList>
            <person name="Schachtman D."/>
        </authorList>
    </citation>
    <scope>NUCLEOTIDE SEQUENCE [LARGE SCALE GENOMIC DNA]</scope>
    <source>
        <strain evidence="3 4">BE190</strain>
    </source>
</reference>
<keyword evidence="1" id="KW-1133">Transmembrane helix</keyword>
<dbReference type="Proteomes" id="UP001253595">
    <property type="component" value="Unassembled WGS sequence"/>
</dbReference>
<comment type="caution">
    <text evidence="3">The sequence shown here is derived from an EMBL/GenBank/DDBJ whole genome shotgun (WGS) entry which is preliminary data.</text>
</comment>
<dbReference type="Pfam" id="PF16537">
    <property type="entry name" value="T2SSB"/>
    <property type="match status" value="1"/>
</dbReference>
<sequence length="275" mass="29273">MSLILDALNRAEHERKNQNAVPDLNTLHRPQELNTAPNTRRTLWWAIGVVLALMAIIITLVVLLRQESVVQLAATNSAPAQQSPAVVSPNPVVVQTAPSGEPATAFSATAIPVVETTPEVTTPNADVNQLYAAKDTEPAAATDAGVNELYAAEAATAAASETIVDPFNPTGDAAVATASIQEQAPPRTFDSIKNIPDFNALPWNMRQQIPTISYARHNYLANGVSSVVINNQTSGVGNIIGTGQFIVQEIFVDGVILKHGNAVFKLRALNGWINM</sequence>
<protein>
    <submittedName>
        <fullName evidence="3">General secretion pathway protein B</fullName>
    </submittedName>
</protein>
<evidence type="ECO:0000256" key="1">
    <source>
        <dbReference type="SAM" id="Phobius"/>
    </source>
</evidence>
<name>A0ABU1UYN9_9GAMM</name>
<accession>A0ABU1UYN9</accession>
<evidence type="ECO:0000313" key="4">
    <source>
        <dbReference type="Proteomes" id="UP001253595"/>
    </source>
</evidence>
<feature type="domain" description="Type II secretion system protein GspB C-terminal" evidence="2">
    <location>
        <begin position="209"/>
        <end position="268"/>
    </location>
</feature>
<keyword evidence="4" id="KW-1185">Reference proteome</keyword>
<gene>
    <name evidence="3" type="ORF">J2X05_002324</name>
</gene>
<keyword evidence="1" id="KW-0812">Transmembrane</keyword>
<proteinExistence type="predicted"/>
<evidence type="ECO:0000313" key="3">
    <source>
        <dbReference type="EMBL" id="MDR7090302.1"/>
    </source>
</evidence>
<dbReference type="EMBL" id="JAVDVX010000003">
    <property type="protein sequence ID" value="MDR7090302.1"/>
    <property type="molecule type" value="Genomic_DNA"/>
</dbReference>
<feature type="transmembrane region" description="Helical" evidence="1">
    <location>
        <begin position="43"/>
        <end position="64"/>
    </location>
</feature>